<organism evidence="2 3">
    <name type="scientific">Archangium gephyra</name>
    <dbReference type="NCBI Taxonomy" id="48"/>
    <lineage>
        <taxon>Bacteria</taxon>
        <taxon>Pseudomonadati</taxon>
        <taxon>Myxococcota</taxon>
        <taxon>Myxococcia</taxon>
        <taxon>Myxococcales</taxon>
        <taxon>Cystobacterineae</taxon>
        <taxon>Archangiaceae</taxon>
        <taxon>Archangium</taxon>
    </lineage>
</organism>
<keyword evidence="1" id="KW-0732">Signal</keyword>
<sequence>MLRILRAVLLVAMLPMGLACENGKLQLPELPKVDLPSIPLPKVDTGNLVLIQTPSGGLQLDPTGSDALTALGACADLVTYCFQPGARSLDECVAAVPQCTTSKPWQEKECCPAACADAYAKARDKGQEPISAFEQTFFLQPDCFPGVRSLLEAK</sequence>
<proteinExistence type="predicted"/>
<dbReference type="Proteomes" id="UP000035579">
    <property type="component" value="Chromosome"/>
</dbReference>
<feature type="chain" id="PRO_5042142378" evidence="1">
    <location>
        <begin position="20"/>
        <end position="154"/>
    </location>
</feature>
<name>A0AAC8TFG5_9BACT</name>
<accession>A0AAC8TFG5</accession>
<dbReference type="KEGG" id="age:AA314_04177"/>
<evidence type="ECO:0000313" key="2">
    <source>
        <dbReference type="EMBL" id="AKJ02551.1"/>
    </source>
</evidence>
<evidence type="ECO:0000256" key="1">
    <source>
        <dbReference type="SAM" id="SignalP"/>
    </source>
</evidence>
<protein>
    <submittedName>
        <fullName evidence="2">Uncharacterized protein</fullName>
    </submittedName>
</protein>
<feature type="signal peptide" evidence="1">
    <location>
        <begin position="1"/>
        <end position="19"/>
    </location>
</feature>
<evidence type="ECO:0000313" key="3">
    <source>
        <dbReference type="Proteomes" id="UP000035579"/>
    </source>
</evidence>
<reference evidence="2 3" key="1">
    <citation type="submission" date="2015-05" db="EMBL/GenBank/DDBJ databases">
        <title>Genome assembly of Archangium gephyra DSM 2261.</title>
        <authorList>
            <person name="Sharma G."/>
            <person name="Subramanian S."/>
        </authorList>
    </citation>
    <scope>NUCLEOTIDE SEQUENCE [LARGE SCALE GENOMIC DNA]</scope>
    <source>
        <strain evidence="2 3">DSM 2261</strain>
    </source>
</reference>
<dbReference type="EMBL" id="CP011509">
    <property type="protein sequence ID" value="AKJ02551.1"/>
    <property type="molecule type" value="Genomic_DNA"/>
</dbReference>
<dbReference type="AlphaFoldDB" id="A0AAC8TFG5"/>
<gene>
    <name evidence="2" type="ORF">AA314_04177</name>
</gene>
<dbReference type="PROSITE" id="PS51257">
    <property type="entry name" value="PROKAR_LIPOPROTEIN"/>
    <property type="match status" value="1"/>
</dbReference>